<dbReference type="Proteomes" id="UP000234323">
    <property type="component" value="Unassembled WGS sequence"/>
</dbReference>
<name>A0A2I1HJN0_9GLOM</name>
<dbReference type="EMBL" id="LLXI01003346">
    <property type="protein sequence ID" value="PKY59072.1"/>
    <property type="molecule type" value="Genomic_DNA"/>
</dbReference>
<reference evidence="2 3" key="1">
    <citation type="submission" date="2015-10" db="EMBL/GenBank/DDBJ databases">
        <title>Genome analyses suggest a sexual origin of heterokaryosis in a supposedly ancient asexual fungus.</title>
        <authorList>
            <person name="Ropars J."/>
            <person name="Sedzielewska K."/>
            <person name="Noel J."/>
            <person name="Charron P."/>
            <person name="Farinelli L."/>
            <person name="Marton T."/>
            <person name="Kruger M."/>
            <person name="Pelin A."/>
            <person name="Brachmann A."/>
            <person name="Corradi N."/>
        </authorList>
    </citation>
    <scope>NUCLEOTIDE SEQUENCE [LARGE SCALE GENOMIC DNA]</scope>
    <source>
        <strain evidence="2 3">A4</strain>
    </source>
</reference>
<sequence length="260" mass="28191">MTTPPVPSVINLDIPPPPRPDISAPLGDRSLSPDNSTSAPNKRSCTVSADDMEVETTTTSLGPISGLVSTAPAGLPINKVTVLTRPQTADTTLDSSIHVHPLPAPTDSAPNDKGKSVAFDVPKRHPSPDGNAAAINPRLSDFMLRHIYVTRLPRSKKNLPLIASCMTKWIELSPDFPLMALVFTAKDQETIKESLSSSLFKPIIPLASNPYVLIFLIWHLPLIHLQTHAAVMKKNLCSLLTFPFSLTRLKSDRPSPDMAM</sequence>
<evidence type="ECO:0000313" key="2">
    <source>
        <dbReference type="EMBL" id="PKY59072.1"/>
    </source>
</evidence>
<feature type="region of interest" description="Disordered" evidence="1">
    <location>
        <begin position="1"/>
        <end position="47"/>
    </location>
</feature>
<feature type="compositionally biased region" description="Polar residues" evidence="1">
    <location>
        <begin position="32"/>
        <end position="47"/>
    </location>
</feature>
<keyword evidence="3" id="KW-1185">Reference proteome</keyword>
<gene>
    <name evidence="2" type="ORF">RhiirA4_430160</name>
</gene>
<protein>
    <submittedName>
        <fullName evidence="2">Uncharacterized protein</fullName>
    </submittedName>
</protein>
<evidence type="ECO:0000256" key="1">
    <source>
        <dbReference type="SAM" id="MobiDB-lite"/>
    </source>
</evidence>
<dbReference type="VEuPathDB" id="FungiDB:RhiirA1_528704"/>
<dbReference type="AlphaFoldDB" id="A0A2I1HJN0"/>
<comment type="caution">
    <text evidence="2">The sequence shown here is derived from an EMBL/GenBank/DDBJ whole genome shotgun (WGS) entry which is preliminary data.</text>
</comment>
<proteinExistence type="predicted"/>
<accession>A0A2I1HJN0</accession>
<organism evidence="2 3">
    <name type="scientific">Rhizophagus irregularis</name>
    <dbReference type="NCBI Taxonomy" id="588596"/>
    <lineage>
        <taxon>Eukaryota</taxon>
        <taxon>Fungi</taxon>
        <taxon>Fungi incertae sedis</taxon>
        <taxon>Mucoromycota</taxon>
        <taxon>Glomeromycotina</taxon>
        <taxon>Glomeromycetes</taxon>
        <taxon>Glomerales</taxon>
        <taxon>Glomeraceae</taxon>
        <taxon>Rhizophagus</taxon>
    </lineage>
</organism>
<evidence type="ECO:0000313" key="3">
    <source>
        <dbReference type="Proteomes" id="UP000234323"/>
    </source>
</evidence>